<gene>
    <name evidence="4" type="ORF">ACJ73_08084</name>
</gene>
<evidence type="ECO:0000256" key="1">
    <source>
        <dbReference type="PROSITE-ProRule" id="PRU00042"/>
    </source>
</evidence>
<dbReference type="InterPro" id="IPR013087">
    <property type="entry name" value="Znf_C2H2_type"/>
</dbReference>
<dbReference type="Proteomes" id="UP000242791">
    <property type="component" value="Unassembled WGS sequence"/>
</dbReference>
<dbReference type="OrthoDB" id="4206656at2759"/>
<sequence>MPAAAANAGQFWSRSAILPLRASLTAGASWAPSVTTRPLIPMARPKRTRSVVRCYREVDSDDEMSDVSFRLSRSDDDGYQTDLTEPSVRSAHSSKTSRRGQPRLRGSTCVSSTDSDREGIGGSDPFHWPDNGDLDDTDENLSDVPSDFGGSDATKALRHRVVDRWKLYCARKARRTTNPKWNCPKEALRQASANDVHLFFNWVLGKLKRGKKGRRLPGIKVEDSLNTDWKYFSGYYKKETGGVMSEKMRNKILNGKRYLAEKYGLRKQPRDNAPVYIEDMVPYNETILQTQEKRFHLGLQRLLLCFYNMLGLFTVNRKTAILQIQYKDLKLSVQRNPHGGPPVPTVDFTPTCIKNKFGMKKLNTFILPEIIYGISLVFSPHVFLFGFLFHAEAFENPTLQTMDDVRRLLPAAGCQELELPLKQEMDEWYLFPKVVVVGGQVRILRDTPMTLGSNPKITSEIHGWLNPFYTHQFRHGGGKLLDESGFVSGPQMNVIMNHASINTFIKHYRIRRHANLQEVMCGLDPDREWERALTGQNRLRDQRRPRHLTAAEKDSVEQMPELQALIRTHQEMRELLARTGDPALQLVVSNLGRDITNTRQRLRYKLRNEVRQGFSRKQAVVDIERQLSGTAIHTEPAQQPSDRVCDIPPEQMYLLECLMSVPASDLLDDEWQRRNKAVEAVRQYCDFLEGGPLRGRLPQEAPDGETKIVRECPPSALTRNDQSRAPVEHIRDAPKPEACFQCRKQYTRYADVLRHFRSAHLNDRQCNFSLIPECILQYNVQKSRDVVLASLFQNPRILDYDILAIQEPWRNPFINTSYHPLKAHFQLMYLADATTRVCLYINKKINPSTWSVSFVSGDIISLQITNPCSGNKVSVFNIYNKPGRNTLLTLGEAIRELDSQQEIVVLGDFNLHHPLWMLAPPDYGSWKWLTACPTAMMPRKLPRLIHGNTPHNTTPTPGSFGYSPNPFYSHSPSPSLQPRLLNQLGFVPFAAWEETGEYIEQLLKYVYYTVEWQLNLNHRKTGRVTKKDVVLAPSDYWEEFMKAELENMLQTKRKHHQQAQSEGTTITVSVNDQTQGSLEKFCPSTNIDWTPVEKQLHKWSNLLHIGKQLKVTVVFNYRQEDDDSHPPLGGADKRGQVSASRRMLAEHQTHIEAEEERTGQPSTWNLVYEAMQCRVHSCPLKSDWCWEDPGDKKHYKLRAPHFFWAGI</sequence>
<organism evidence="4 5">
    <name type="scientific">Blastomyces percursus</name>
    <dbReference type="NCBI Taxonomy" id="1658174"/>
    <lineage>
        <taxon>Eukaryota</taxon>
        <taxon>Fungi</taxon>
        <taxon>Dikarya</taxon>
        <taxon>Ascomycota</taxon>
        <taxon>Pezizomycotina</taxon>
        <taxon>Eurotiomycetes</taxon>
        <taxon>Eurotiomycetidae</taxon>
        <taxon>Onygenales</taxon>
        <taxon>Ajellomycetaceae</taxon>
        <taxon>Blastomyces</taxon>
    </lineage>
</organism>
<protein>
    <recommendedName>
        <fullName evidence="3">C2H2-type domain-containing protein</fullName>
    </recommendedName>
</protein>
<dbReference type="Gene3D" id="3.60.10.10">
    <property type="entry name" value="Endonuclease/exonuclease/phosphatase"/>
    <property type="match status" value="1"/>
</dbReference>
<keyword evidence="1" id="KW-0479">Metal-binding</keyword>
<dbReference type="EMBL" id="LGTZ01001800">
    <property type="protein sequence ID" value="OJD20581.1"/>
    <property type="molecule type" value="Genomic_DNA"/>
</dbReference>
<comment type="caution">
    <text evidence="4">The sequence shown here is derived from an EMBL/GenBank/DDBJ whole genome shotgun (WGS) entry which is preliminary data.</text>
</comment>
<evidence type="ECO:0000259" key="3">
    <source>
        <dbReference type="PROSITE" id="PS50157"/>
    </source>
</evidence>
<dbReference type="PROSITE" id="PS00028">
    <property type="entry name" value="ZINC_FINGER_C2H2_1"/>
    <property type="match status" value="1"/>
</dbReference>
<dbReference type="InterPro" id="IPR036691">
    <property type="entry name" value="Endo/exonu/phosph_ase_sf"/>
</dbReference>
<dbReference type="PANTHER" id="PTHR37535:SF2">
    <property type="entry name" value="FINGER DOMAIN PROTEIN, PUTATIVE (AFU_ORTHOLOGUE AFUA_6G09300)-RELATED"/>
    <property type="match status" value="1"/>
</dbReference>
<dbReference type="InterPro" id="IPR005135">
    <property type="entry name" value="Endo/exonuclease/phosphatase"/>
</dbReference>
<proteinExistence type="predicted"/>
<dbReference type="PANTHER" id="PTHR37535">
    <property type="entry name" value="FLUG DOMAIN PROTEIN"/>
    <property type="match status" value="1"/>
</dbReference>
<dbReference type="InterPro" id="IPR021842">
    <property type="entry name" value="DUF3435"/>
</dbReference>
<name>A0A1J9QZ47_9EURO</name>
<accession>A0A1J9QZ47</accession>
<feature type="compositionally biased region" description="Acidic residues" evidence="2">
    <location>
        <begin position="132"/>
        <end position="141"/>
    </location>
</feature>
<dbReference type="PROSITE" id="PS50157">
    <property type="entry name" value="ZINC_FINGER_C2H2_2"/>
    <property type="match status" value="1"/>
</dbReference>
<keyword evidence="1" id="KW-0863">Zinc-finger</keyword>
<keyword evidence="5" id="KW-1185">Reference proteome</keyword>
<dbReference type="Pfam" id="PF11917">
    <property type="entry name" value="DUF3435"/>
    <property type="match status" value="1"/>
</dbReference>
<dbReference type="VEuPathDB" id="FungiDB:ACJ73_08084"/>
<dbReference type="STRING" id="1658174.A0A1J9QZ47"/>
<reference evidence="4 5" key="1">
    <citation type="submission" date="2015-08" db="EMBL/GenBank/DDBJ databases">
        <title>Emmonsia species relationships and genome sequence.</title>
        <authorList>
            <person name="Cuomo C.A."/>
            <person name="Schwartz I.S."/>
            <person name="Kenyon C."/>
            <person name="De Hoog G.S."/>
            <person name="Govender N.P."/>
            <person name="Botha A."/>
            <person name="Moreno L."/>
            <person name="De Vries M."/>
            <person name="Munoz J.F."/>
            <person name="Stielow J.B."/>
        </authorList>
    </citation>
    <scope>NUCLEOTIDE SEQUENCE [LARGE SCALE GENOMIC DNA]</scope>
    <source>
        <strain evidence="4 5">EI222</strain>
    </source>
</reference>
<dbReference type="AlphaFoldDB" id="A0A1J9QZ47"/>
<feature type="domain" description="C2H2-type" evidence="3">
    <location>
        <begin position="737"/>
        <end position="765"/>
    </location>
</feature>
<keyword evidence="1" id="KW-0862">Zinc</keyword>
<evidence type="ECO:0000256" key="2">
    <source>
        <dbReference type="SAM" id="MobiDB-lite"/>
    </source>
</evidence>
<dbReference type="GO" id="GO:0003824">
    <property type="term" value="F:catalytic activity"/>
    <property type="evidence" value="ECO:0007669"/>
    <property type="project" value="InterPro"/>
</dbReference>
<dbReference type="SUPFAM" id="SSF56219">
    <property type="entry name" value="DNase I-like"/>
    <property type="match status" value="1"/>
</dbReference>
<dbReference type="GO" id="GO:0008270">
    <property type="term" value="F:zinc ion binding"/>
    <property type="evidence" value="ECO:0007669"/>
    <property type="project" value="UniProtKB-KW"/>
</dbReference>
<dbReference type="Pfam" id="PF03372">
    <property type="entry name" value="Exo_endo_phos"/>
    <property type="match status" value="1"/>
</dbReference>
<feature type="region of interest" description="Disordered" evidence="2">
    <location>
        <begin position="69"/>
        <end position="147"/>
    </location>
</feature>
<evidence type="ECO:0000313" key="5">
    <source>
        <dbReference type="Proteomes" id="UP000242791"/>
    </source>
</evidence>
<evidence type="ECO:0000313" key="4">
    <source>
        <dbReference type="EMBL" id="OJD20581.1"/>
    </source>
</evidence>